<name>A0A8S5R8C2_9VIRU</name>
<proteinExistence type="predicted"/>
<reference evidence="1" key="1">
    <citation type="journal article" date="2021" name="Proc. Natl. Acad. Sci. U.S.A.">
        <title>A Catalog of Tens of Thousands of Viruses from Human Metagenomes Reveals Hidden Associations with Chronic Diseases.</title>
        <authorList>
            <person name="Tisza M.J."/>
            <person name="Buck C.B."/>
        </authorList>
    </citation>
    <scope>NUCLEOTIDE SEQUENCE</scope>
    <source>
        <strain evidence="1">Cti5L29</strain>
    </source>
</reference>
<sequence>MAQESKIAVTITSIDNPAITKTFNKANGLTSLSTSGLKNNPPSYDIVSKSGSVEIIDKDGWLREQSDNNIFPNVTIDIYIDEILHFSFLSDSEISYSRLDKKVHINLIDSINSLQNTKIEHNIVYTNTNAYEIFLNICSITKSRILVDVGTKVNLMAIQVPKTVVQKDTIWNVLKQFISGTRTFLDKHGEYYYLKRIEE</sequence>
<accession>A0A8S5R8C2</accession>
<evidence type="ECO:0000313" key="1">
    <source>
        <dbReference type="EMBL" id="DAE27599.1"/>
    </source>
</evidence>
<organism evidence="1">
    <name type="scientific">virus sp. cti5L29</name>
    <dbReference type="NCBI Taxonomy" id="2826813"/>
    <lineage>
        <taxon>Viruses</taxon>
    </lineage>
</organism>
<protein>
    <submittedName>
        <fullName evidence="1">Uncharacterized protein</fullName>
    </submittedName>
</protein>
<dbReference type="EMBL" id="BK015841">
    <property type="protein sequence ID" value="DAE27599.1"/>
    <property type="molecule type" value="Genomic_DNA"/>
</dbReference>